<dbReference type="Proteomes" id="UP000494163">
    <property type="component" value="Chromosome 2L"/>
</dbReference>
<feature type="non-terminal residue" evidence="6">
    <location>
        <position position="469"/>
    </location>
</feature>
<dbReference type="GO" id="GO:0022857">
    <property type="term" value="F:transmembrane transporter activity"/>
    <property type="evidence" value="ECO:0007669"/>
    <property type="project" value="InterPro"/>
</dbReference>
<accession>A0A0M4EGF3</accession>
<feature type="transmembrane region" description="Helical" evidence="5">
    <location>
        <begin position="387"/>
        <end position="405"/>
    </location>
</feature>
<comment type="subcellular location">
    <subcellularLocation>
        <location evidence="1">Membrane</location>
        <topology evidence="1">Multi-pass membrane protein</topology>
    </subcellularLocation>
</comment>
<dbReference type="InterPro" id="IPR036259">
    <property type="entry name" value="MFS_trans_sf"/>
</dbReference>
<feature type="transmembrane region" description="Helical" evidence="5">
    <location>
        <begin position="220"/>
        <end position="241"/>
    </location>
</feature>
<evidence type="ECO:0000256" key="3">
    <source>
        <dbReference type="ARBA" id="ARBA00022989"/>
    </source>
</evidence>
<feature type="non-terminal residue" evidence="6">
    <location>
        <position position="1"/>
    </location>
</feature>
<name>A0A0M4EGF3_DROBS</name>
<dbReference type="PANTHER" id="PTHR11662">
    <property type="entry name" value="SOLUTE CARRIER FAMILY 17"/>
    <property type="match status" value="1"/>
</dbReference>
<dbReference type="PANTHER" id="PTHR11662:SF415">
    <property type="entry name" value="AT30085P-RELATED"/>
    <property type="match status" value="1"/>
</dbReference>
<feature type="transmembrane region" description="Helical" evidence="5">
    <location>
        <begin position="154"/>
        <end position="177"/>
    </location>
</feature>
<dbReference type="STRING" id="30019.A0A0M4EGF3"/>
<evidence type="ECO:0000313" key="6">
    <source>
        <dbReference type="EMBL" id="ALC39780.1"/>
    </source>
</evidence>
<dbReference type="InterPro" id="IPR050382">
    <property type="entry name" value="MFS_Na/Anion_cotransporter"/>
</dbReference>
<feature type="transmembrane region" description="Helical" evidence="5">
    <location>
        <begin position="442"/>
        <end position="462"/>
    </location>
</feature>
<evidence type="ECO:0000256" key="2">
    <source>
        <dbReference type="ARBA" id="ARBA00022692"/>
    </source>
</evidence>
<keyword evidence="2 5" id="KW-0812">Transmembrane</keyword>
<sequence>YIDLQVRQRHVVCYFSMLAIINAYTIRLCLDFTLNRIMQEGKRSGIKTKSKISKAKLALPTKRPRLKRQRAGQAAAGFKLATPHISAANTADLWSNQVPVLVNVFFYAGYMLTHVPGGRLSERYGGKWILGAAILCSAVLTLLTPSIVRCGGPWALIVLRLCIGLAEGPAVPAVSVLLAQWVPEQERGLLCSSVLSGGEIGIMFVHLVSGLALRDQDWALAFYVIGTGALLWFVGFVCVCYSNPADSPFIKSEEREYIKQRVSATLVTETPNDSVPWSSMLQNAPVWAMIAASMQHDWNQLELTHELQELLQQLKSVDRTLWQDLSSSILITAPHFCSWLASLSSGVLSDYLIAEGILSRTQTRQLMSWLVFFSVSMYMVYSKEYWARSWSIMAFGAYYAGIKLLPLDMSPNYAGTLMGISNGLGAVPGLVMPLLQQLEAQYAVVGSIRAALWLLCASYISADVQAYNQ</sequence>
<evidence type="ECO:0000256" key="1">
    <source>
        <dbReference type="ARBA" id="ARBA00004141"/>
    </source>
</evidence>
<gene>
    <name evidence="6" type="ORF">Dbus_chr2Lg1865</name>
</gene>
<reference evidence="6 7" key="1">
    <citation type="submission" date="2015-08" db="EMBL/GenBank/DDBJ databases">
        <title>Ancestral chromatin configuration constrains chromatin evolution on differentiating sex chromosomes in Drosophila.</title>
        <authorList>
            <person name="Zhou Q."/>
            <person name="Bachtrog D."/>
        </authorList>
    </citation>
    <scope>NUCLEOTIDE SEQUENCE [LARGE SCALE GENOMIC DNA]</scope>
    <source>
        <tissue evidence="6">Whole larvae</tissue>
    </source>
</reference>
<dbReference type="OMA" id="AGYMLTH"/>
<feature type="transmembrane region" description="Helical" evidence="5">
    <location>
        <begin position="189"/>
        <end position="208"/>
    </location>
</feature>
<keyword evidence="3 5" id="KW-1133">Transmembrane helix</keyword>
<dbReference type="Gene3D" id="1.20.1250.20">
    <property type="entry name" value="MFS general substrate transporter like domains"/>
    <property type="match status" value="1"/>
</dbReference>
<dbReference type="AlphaFoldDB" id="A0A0M4EGF3"/>
<dbReference type="InterPro" id="IPR011701">
    <property type="entry name" value="MFS"/>
</dbReference>
<evidence type="ECO:0000256" key="5">
    <source>
        <dbReference type="SAM" id="Phobius"/>
    </source>
</evidence>
<feature type="transmembrane region" description="Helical" evidence="5">
    <location>
        <begin position="14"/>
        <end position="34"/>
    </location>
</feature>
<dbReference type="GO" id="GO:0006820">
    <property type="term" value="P:monoatomic anion transport"/>
    <property type="evidence" value="ECO:0007669"/>
    <property type="project" value="TreeGrafter"/>
</dbReference>
<organism evidence="6 7">
    <name type="scientific">Drosophila busckii</name>
    <name type="common">Fruit fly</name>
    <dbReference type="NCBI Taxonomy" id="30019"/>
    <lineage>
        <taxon>Eukaryota</taxon>
        <taxon>Metazoa</taxon>
        <taxon>Ecdysozoa</taxon>
        <taxon>Arthropoda</taxon>
        <taxon>Hexapoda</taxon>
        <taxon>Insecta</taxon>
        <taxon>Pterygota</taxon>
        <taxon>Neoptera</taxon>
        <taxon>Endopterygota</taxon>
        <taxon>Diptera</taxon>
        <taxon>Brachycera</taxon>
        <taxon>Muscomorpha</taxon>
        <taxon>Ephydroidea</taxon>
        <taxon>Drosophilidae</taxon>
        <taxon>Drosophila</taxon>
    </lineage>
</organism>
<dbReference type="EMBL" id="CP012523">
    <property type="protein sequence ID" value="ALC39780.1"/>
    <property type="molecule type" value="Genomic_DNA"/>
</dbReference>
<dbReference type="SUPFAM" id="SSF103473">
    <property type="entry name" value="MFS general substrate transporter"/>
    <property type="match status" value="1"/>
</dbReference>
<dbReference type="OrthoDB" id="2985014at2759"/>
<keyword evidence="4 5" id="KW-0472">Membrane</keyword>
<dbReference type="GO" id="GO:0016020">
    <property type="term" value="C:membrane"/>
    <property type="evidence" value="ECO:0007669"/>
    <property type="project" value="UniProtKB-SubCell"/>
</dbReference>
<dbReference type="Pfam" id="PF07690">
    <property type="entry name" value="MFS_1"/>
    <property type="match status" value="1"/>
</dbReference>
<protein>
    <submittedName>
        <fullName evidence="6">CG18788</fullName>
    </submittedName>
</protein>
<evidence type="ECO:0000313" key="7">
    <source>
        <dbReference type="Proteomes" id="UP000494163"/>
    </source>
</evidence>
<evidence type="ECO:0000256" key="4">
    <source>
        <dbReference type="ARBA" id="ARBA00023136"/>
    </source>
</evidence>
<proteinExistence type="predicted"/>
<feature type="transmembrane region" description="Helical" evidence="5">
    <location>
        <begin position="128"/>
        <end position="148"/>
    </location>
</feature>
<keyword evidence="7" id="KW-1185">Reference proteome</keyword>